<reference evidence="2 3" key="1">
    <citation type="submission" date="2018-05" db="EMBL/GenBank/DDBJ databases">
        <title>A metagenomic window into the 2 km-deep terrestrial subsurface aquifer revealed taxonomically and functionally diverse microbial community comprising novel uncultured bacterial lineages.</title>
        <authorList>
            <person name="Kadnikov V.V."/>
            <person name="Mardanov A.V."/>
            <person name="Beletsky A.V."/>
            <person name="Banks D."/>
            <person name="Pimenov N.V."/>
            <person name="Frank Y.A."/>
            <person name="Karnachuk O.V."/>
            <person name="Ravin N.V."/>
        </authorList>
    </citation>
    <scope>NUCLEOTIDE SEQUENCE [LARGE SCALE GENOMIC DNA]</scope>
    <source>
        <strain evidence="2">BY5</strain>
    </source>
</reference>
<sequence>MRDPLLAGDSPYQVLRVPENATKQAIDAAFKKLLAKGKQVARLREAWNTLSKPVDRTFENIFLYNDHFAKVQPRKLLQQRLETADAFGRIERQLFPHIPSIHSLAILWLRWATYGEDERLAGLTGATFTRVAEFPPETPPVETRWHQAIIRWAMLFPSPQFWADWLEFGRQTGLELSPEELESLKQRLRGYFTSLLYGYQEKYRRLDRASEAAAFQNYEALFASELKLTELMDRIGVTVTIGKRTARVAAGKAFLAHLGLLEAVQATVAERRRADPANAEVQALQTALSPLGEVQELLDHKKFAAVLTACEALPAPQRQTPEVRRLQGQALLGLGHEKAQAGQLEEAFALWQKGMVGGGPLAADCQAAIVAATRERASALQQHDLEGALRLVERSLALVKSPELDEVRSSLLAARGIRLVDEGFTKTKEARGPTGEALRREGKALIERGLNDLKLALEANPKNERAREQFELARHLLADLDLFPIIDDLEAKRYDQAVPKLKAFLLKNPQHQKAREMLEFCRQFQCWFCDSPTATDASAAEQPMHLVEGREGNTVYIKVVKVPIPRCATCQAIHAKVTWVTIGSFLVFAALWLAGVFHASWASREPGPFMAMAGVIALALWFLTSYTFEQMITSKAGIKPESEGKEHPRCLALVSQGWAYGEKPPNTR</sequence>
<dbReference type="SUPFAM" id="SSF46565">
    <property type="entry name" value="Chaperone J-domain"/>
    <property type="match status" value="1"/>
</dbReference>
<organism evidence="2 3">
    <name type="scientific">Candidatus Ozemobacter sibiricus</name>
    <dbReference type="NCBI Taxonomy" id="2268124"/>
    <lineage>
        <taxon>Bacteria</taxon>
        <taxon>Candidatus Ozemobacteria</taxon>
        <taxon>Candidatus Ozemobacterales</taxon>
        <taxon>Candidatus Ozemobacteraceae</taxon>
        <taxon>Candidatus Ozemobacter</taxon>
    </lineage>
</organism>
<dbReference type="InterPro" id="IPR011990">
    <property type="entry name" value="TPR-like_helical_dom_sf"/>
</dbReference>
<name>A0A367ZU84_9BACT</name>
<feature type="transmembrane region" description="Helical" evidence="1">
    <location>
        <begin position="577"/>
        <end position="597"/>
    </location>
</feature>
<dbReference type="AlphaFoldDB" id="A0A367ZU84"/>
<feature type="transmembrane region" description="Helical" evidence="1">
    <location>
        <begin position="609"/>
        <end position="628"/>
    </location>
</feature>
<evidence type="ECO:0000313" key="2">
    <source>
        <dbReference type="EMBL" id="RCK80922.1"/>
    </source>
</evidence>
<keyword evidence="1" id="KW-1133">Transmembrane helix</keyword>
<dbReference type="InterPro" id="IPR036869">
    <property type="entry name" value="J_dom_sf"/>
</dbReference>
<dbReference type="Gene3D" id="1.25.40.10">
    <property type="entry name" value="Tetratricopeptide repeat domain"/>
    <property type="match status" value="1"/>
</dbReference>
<keyword evidence="1" id="KW-0472">Membrane</keyword>
<evidence type="ECO:0000313" key="3">
    <source>
        <dbReference type="Proteomes" id="UP000252355"/>
    </source>
</evidence>
<dbReference type="EMBL" id="QOQW01000004">
    <property type="protein sequence ID" value="RCK80922.1"/>
    <property type="molecule type" value="Genomic_DNA"/>
</dbReference>
<gene>
    <name evidence="2" type="ORF">OZSIB_2810</name>
</gene>
<accession>A0A367ZU84</accession>
<dbReference type="Proteomes" id="UP000252355">
    <property type="component" value="Unassembled WGS sequence"/>
</dbReference>
<evidence type="ECO:0000256" key="1">
    <source>
        <dbReference type="SAM" id="Phobius"/>
    </source>
</evidence>
<comment type="caution">
    <text evidence="2">The sequence shown here is derived from an EMBL/GenBank/DDBJ whole genome shotgun (WGS) entry which is preliminary data.</text>
</comment>
<keyword evidence="1" id="KW-0812">Transmembrane</keyword>
<proteinExistence type="predicted"/>
<protein>
    <submittedName>
        <fullName evidence="2">Uncharacterized protein</fullName>
    </submittedName>
</protein>